<evidence type="ECO:0000313" key="3">
    <source>
        <dbReference type="Proteomes" id="UP000693837"/>
    </source>
</evidence>
<keyword evidence="2" id="KW-0540">Nuclease</keyword>
<dbReference type="PANTHER" id="PTHR33877">
    <property type="entry name" value="SLL1193 PROTEIN"/>
    <property type="match status" value="1"/>
</dbReference>
<dbReference type="GO" id="GO:0004519">
    <property type="term" value="F:endonuclease activity"/>
    <property type="evidence" value="ECO:0007669"/>
    <property type="project" value="UniProtKB-KW"/>
</dbReference>
<dbReference type="EMBL" id="MW712719">
    <property type="protein sequence ID" value="QWY79717.1"/>
    <property type="molecule type" value="Genomic_DNA"/>
</dbReference>
<dbReference type="InterPro" id="IPR003615">
    <property type="entry name" value="HNH_nuc"/>
</dbReference>
<accession>A0A8F3IKU7</accession>
<dbReference type="Pfam" id="PF14279">
    <property type="entry name" value="HNH_5"/>
    <property type="match status" value="1"/>
</dbReference>
<dbReference type="RefSeq" id="YP_010656090.1">
    <property type="nucleotide sequence ID" value="NC_070834.1"/>
</dbReference>
<dbReference type="Gene3D" id="1.10.30.50">
    <property type="match status" value="1"/>
</dbReference>
<organism evidence="2 3">
    <name type="scientific">Arthrobacter phage Persistence</name>
    <dbReference type="NCBI Taxonomy" id="2836007"/>
    <lineage>
        <taxon>Viruses</taxon>
        <taxon>Duplodnaviria</taxon>
        <taxon>Heunggongvirae</taxon>
        <taxon>Uroviricota</taxon>
        <taxon>Caudoviricetes</taxon>
        <taxon>Persistencevirus</taxon>
        <taxon>Persistencevirus persistence</taxon>
    </lineage>
</organism>
<protein>
    <submittedName>
        <fullName evidence="2">HNH endonuclease</fullName>
    </submittedName>
</protein>
<name>A0A8F3IKU7_9CAUD</name>
<dbReference type="GeneID" id="77931964"/>
<proteinExistence type="predicted"/>
<dbReference type="PANTHER" id="PTHR33877:SF1">
    <property type="entry name" value="TYPE IV METHYL-DIRECTED RESTRICTION ENZYME ECOKMCRA"/>
    <property type="match status" value="1"/>
</dbReference>
<sequence length="71" mass="7945">MNDVEPDHVIPLSKGGSNSITNVVPACKPCNSDKRDLMLEDWYQDRARRNLPPRHLNPALTHLTWALLAAA</sequence>
<feature type="domain" description="HNH endonuclease 5" evidence="1">
    <location>
        <begin position="3"/>
        <end position="36"/>
    </location>
</feature>
<evidence type="ECO:0000313" key="2">
    <source>
        <dbReference type="EMBL" id="QWY79717.1"/>
    </source>
</evidence>
<dbReference type="InterPro" id="IPR052892">
    <property type="entry name" value="NA-targeting_endonuclease"/>
</dbReference>
<keyword evidence="2" id="KW-0378">Hydrolase</keyword>
<dbReference type="InterPro" id="IPR029471">
    <property type="entry name" value="HNH_5"/>
</dbReference>
<keyword evidence="2" id="KW-0255">Endonuclease</keyword>
<dbReference type="CDD" id="cd00085">
    <property type="entry name" value="HNHc"/>
    <property type="match status" value="1"/>
</dbReference>
<dbReference type="KEGG" id="vg:77931964"/>
<gene>
    <name evidence="2" type="primary">89</name>
    <name evidence="2" type="ORF">SEA_PERSISTENCE_89</name>
</gene>
<evidence type="ECO:0000259" key="1">
    <source>
        <dbReference type="Pfam" id="PF14279"/>
    </source>
</evidence>
<keyword evidence="3" id="KW-1185">Reference proteome</keyword>
<reference evidence="2" key="1">
    <citation type="submission" date="2021-03" db="EMBL/GenBank/DDBJ databases">
        <authorList>
            <person name="Pedlow M.R."/>
            <person name="Nance H.A."/>
            <person name="Bradley A.M."/>
            <person name="Brown C.A."/>
            <person name="Channell S.A."/>
            <person name="Forbes A.M."/>
            <person name="Lovell B."/>
            <person name="Mcdonald B.E."/>
            <person name="Silva M.B."/>
            <person name="White G.J."/>
            <person name="Zack K.M."/>
            <person name="Garlena R.A."/>
            <person name="Russell D.A."/>
            <person name="Jacobs-Sera D."/>
            <person name="Hatfull G.F."/>
        </authorList>
    </citation>
    <scope>NUCLEOTIDE SEQUENCE</scope>
</reference>
<dbReference type="Proteomes" id="UP000693837">
    <property type="component" value="Segment"/>
</dbReference>